<dbReference type="EMBL" id="BARS01006013">
    <property type="protein sequence ID" value="GAF82020.1"/>
    <property type="molecule type" value="Genomic_DNA"/>
</dbReference>
<reference evidence="3" key="1">
    <citation type="journal article" date="2014" name="Front. Microbiol.">
        <title>High frequency of phylogenetically diverse reductive dehalogenase-homologous genes in deep subseafloor sedimentary metagenomes.</title>
        <authorList>
            <person name="Kawai M."/>
            <person name="Futagami T."/>
            <person name="Toyoda A."/>
            <person name="Takaki Y."/>
            <person name="Nishi S."/>
            <person name="Hori S."/>
            <person name="Arai W."/>
            <person name="Tsubouchi T."/>
            <person name="Morono Y."/>
            <person name="Uchiyama I."/>
            <person name="Ito T."/>
            <person name="Fujiyama A."/>
            <person name="Inagaki F."/>
            <person name="Takami H."/>
        </authorList>
    </citation>
    <scope>NUCLEOTIDE SEQUENCE</scope>
    <source>
        <strain evidence="3">Expedition CK06-06</strain>
    </source>
</reference>
<dbReference type="PANTHER" id="PTHR33393">
    <property type="entry name" value="POLYGLUTAMINE SYNTHESIS ACCESSORY PROTEIN RV0574C-RELATED"/>
    <property type="match status" value="1"/>
</dbReference>
<organism evidence="3">
    <name type="scientific">marine sediment metagenome</name>
    <dbReference type="NCBI Taxonomy" id="412755"/>
    <lineage>
        <taxon>unclassified sequences</taxon>
        <taxon>metagenomes</taxon>
        <taxon>ecological metagenomes</taxon>
    </lineage>
</organism>
<evidence type="ECO:0000313" key="3">
    <source>
        <dbReference type="EMBL" id="GAF82020.1"/>
    </source>
</evidence>
<comment type="caution">
    <text evidence="3">The sequence shown here is derived from an EMBL/GenBank/DDBJ whole genome shotgun (WGS) entry which is preliminary data.</text>
</comment>
<evidence type="ECO:0000259" key="2">
    <source>
        <dbReference type="SMART" id="SM00854"/>
    </source>
</evidence>
<accession>X0U0R2</accession>
<gene>
    <name evidence="3" type="ORF">S01H1_11769</name>
</gene>
<dbReference type="InterPro" id="IPR029052">
    <property type="entry name" value="Metallo-depent_PP-like"/>
</dbReference>
<dbReference type="SMART" id="SM00854">
    <property type="entry name" value="PGA_cap"/>
    <property type="match status" value="1"/>
</dbReference>
<dbReference type="InterPro" id="IPR052169">
    <property type="entry name" value="CW_Biosynth-Accessory"/>
</dbReference>
<dbReference type="AlphaFoldDB" id="X0U0R2"/>
<proteinExistence type="inferred from homology"/>
<dbReference type="Pfam" id="PF09587">
    <property type="entry name" value="PGA_cap"/>
    <property type="match status" value="1"/>
</dbReference>
<dbReference type="PANTHER" id="PTHR33393:SF13">
    <property type="entry name" value="PGA BIOSYNTHESIS PROTEIN CAPA"/>
    <property type="match status" value="1"/>
</dbReference>
<dbReference type="CDD" id="cd07381">
    <property type="entry name" value="MPP_CapA"/>
    <property type="match status" value="1"/>
</dbReference>
<feature type="non-terminal residue" evidence="3">
    <location>
        <position position="339"/>
    </location>
</feature>
<sequence length="339" mass="38245">MKKKISLVATGDSLITLRQSVHSEPEFLEMVKLIRSADIAFTNHEMLLHDYEDWIWPSAESGGTYTRAPPYIIDELKWMGYDIFSTANNHSLDYLYGGLFSTRDHLDAAEVLHSGTGKDLAEARAPAYKEYPQGRVALISASSSYASFGRAGDARRDLQGRPGLNPLRVETWWTVKEETLETIKGLEEALGIPELVQPEDAHLFLRQKFVVGDDVGMHTKPHKGDMEGNLESIRDAAKLADWVLFSLHAHEGLPHDREQPAEFIETFAREAIDAGAHAFIGHGHHAMRGIEIRDGKPIFYSLGDFIFQNETVYKMPADFYERYKLDPYKGTVSDAYDTR</sequence>
<protein>
    <recommendedName>
        <fullName evidence="2">Capsule synthesis protein CapA domain-containing protein</fullName>
    </recommendedName>
</protein>
<dbReference type="SUPFAM" id="SSF56300">
    <property type="entry name" value="Metallo-dependent phosphatases"/>
    <property type="match status" value="1"/>
</dbReference>
<dbReference type="InterPro" id="IPR019079">
    <property type="entry name" value="Capsule_synth_CapA"/>
</dbReference>
<comment type="similarity">
    <text evidence="1">Belongs to the CapA family.</text>
</comment>
<evidence type="ECO:0000256" key="1">
    <source>
        <dbReference type="ARBA" id="ARBA00005662"/>
    </source>
</evidence>
<feature type="domain" description="Capsule synthesis protein CapA" evidence="2">
    <location>
        <begin position="6"/>
        <end position="309"/>
    </location>
</feature>
<name>X0U0R2_9ZZZZ</name>